<comment type="caution">
    <text evidence="2">The sequence shown here is derived from an EMBL/GenBank/DDBJ whole genome shotgun (WGS) entry which is preliminary data.</text>
</comment>
<dbReference type="Pfam" id="PF03140">
    <property type="entry name" value="DUF247"/>
    <property type="match status" value="2"/>
</dbReference>
<keyword evidence="1" id="KW-0812">Transmembrane</keyword>
<evidence type="ECO:0000313" key="3">
    <source>
        <dbReference type="Proteomes" id="UP000237347"/>
    </source>
</evidence>
<reference evidence="2 3" key="1">
    <citation type="journal article" date="2018" name="Sci. Data">
        <title>The draft genome sequence of cork oak.</title>
        <authorList>
            <person name="Ramos A.M."/>
            <person name="Usie A."/>
            <person name="Barbosa P."/>
            <person name="Barros P.M."/>
            <person name="Capote T."/>
            <person name="Chaves I."/>
            <person name="Simoes F."/>
            <person name="Abreu I."/>
            <person name="Carrasquinho I."/>
            <person name="Faro C."/>
            <person name="Guimaraes J.B."/>
            <person name="Mendonca D."/>
            <person name="Nobrega F."/>
            <person name="Rodrigues L."/>
            <person name="Saibo N.J.M."/>
            <person name="Varela M.C."/>
            <person name="Egas C."/>
            <person name="Matos J."/>
            <person name="Miguel C.M."/>
            <person name="Oliveira M.M."/>
            <person name="Ricardo C.P."/>
            <person name="Goncalves S."/>
        </authorList>
    </citation>
    <scope>NUCLEOTIDE SEQUENCE [LARGE SCALE GENOMIC DNA]</scope>
    <source>
        <strain evidence="3">cv. HL8</strain>
    </source>
</reference>
<dbReference type="PANTHER" id="PTHR31170:SF20">
    <property type="entry name" value="DUF247 DOMAIN PROTEIN"/>
    <property type="match status" value="1"/>
</dbReference>
<organism evidence="2 3">
    <name type="scientific">Quercus suber</name>
    <name type="common">Cork oak</name>
    <dbReference type="NCBI Taxonomy" id="58331"/>
    <lineage>
        <taxon>Eukaryota</taxon>
        <taxon>Viridiplantae</taxon>
        <taxon>Streptophyta</taxon>
        <taxon>Embryophyta</taxon>
        <taxon>Tracheophyta</taxon>
        <taxon>Spermatophyta</taxon>
        <taxon>Magnoliopsida</taxon>
        <taxon>eudicotyledons</taxon>
        <taxon>Gunneridae</taxon>
        <taxon>Pentapetalae</taxon>
        <taxon>rosids</taxon>
        <taxon>fabids</taxon>
        <taxon>Fagales</taxon>
        <taxon>Fagaceae</taxon>
        <taxon>Quercus</taxon>
    </lineage>
</organism>
<evidence type="ECO:0000313" key="2">
    <source>
        <dbReference type="EMBL" id="KAK7831033.1"/>
    </source>
</evidence>
<feature type="transmembrane region" description="Helical" evidence="1">
    <location>
        <begin position="691"/>
        <end position="714"/>
    </location>
</feature>
<accession>A0AAW0JVN3</accession>
<keyword evidence="1" id="KW-1133">Transmembrane helix</keyword>
<keyword evidence="1" id="KW-0472">Membrane</keyword>
<proteinExistence type="predicted"/>
<name>A0AAW0JVN3_QUESU</name>
<evidence type="ECO:0000256" key="1">
    <source>
        <dbReference type="SAM" id="Phobius"/>
    </source>
</evidence>
<dbReference type="Proteomes" id="UP000237347">
    <property type="component" value="Unassembled WGS sequence"/>
</dbReference>
<dbReference type="InterPro" id="IPR004158">
    <property type="entry name" value="DUF247_pln"/>
</dbReference>
<dbReference type="AlphaFoldDB" id="A0AAW0JVN3"/>
<sequence>MEISQSRDHVSVEIQEDSLVPPIIIQEDSLVSPIKKQMETKSTSACIFRGSSEFHKGNDNAYIPGKVSIGPFHHGTDALKVMEDNKWRYVHALLNRKPNLEASLDGCVKALRKLEHRARRCYSEEISFTSNEFIEIMLIDGCFIIELFFKYAFKSLRRRSDPIFSTPGMFFDLRSDMMLIGNQIPYFILQRLFQIVPIPTQCSLCLHELAFRFFKSMIPGDQKALWEKIDQEGNHLLDFIFHCFLPTYTRVPSKSGTNEGLNCATHLQQAGIRFKKAATKSLLDVKDHVSVEIQEDSLVPPIIIQEDSLVSPIKKQMETKSTSACIFRGSSEFHKGNDNAYIPGKVSIGPFHHGTDALKVMEDNKWRYVHALLNRKPNLEASLDGCVKALRKLEHRARRCYSEEISFTSNEFIEIMLIDGCFIIELFFKYAFKSLRRRSDPIFSTPGMFFDLRSDMMLIGNQIPYFILQRLFQIVPIPTQCSLCLHELAFRFFKSMIPGDQKALWEKIDQEGNHLLDFIFHCFLPTYTRVPSKSGTNEGLNCATHLQQAGIRFKKAATKSLLDVKFVNGVLEIPPLTFHKRTETLFCNLIALEQCYCDGVQHIASYAFLMSSLVRSEKDVKLLGRKEILIHEKNKEKEVPELLRKLCGDKIVQDFYYSGLSEQVEQYRRTGLLVWWQEFKRDSLKTPASRLLFILVILILVLSVVGAFFSVFSFCLHKM</sequence>
<keyword evidence="3" id="KW-1185">Reference proteome</keyword>
<dbReference type="PANTHER" id="PTHR31170">
    <property type="entry name" value="BNAC04G53230D PROTEIN"/>
    <property type="match status" value="1"/>
</dbReference>
<gene>
    <name evidence="2" type="ORF">CFP56_027706</name>
</gene>
<dbReference type="EMBL" id="PKMF04000452">
    <property type="protein sequence ID" value="KAK7831033.1"/>
    <property type="molecule type" value="Genomic_DNA"/>
</dbReference>
<protein>
    <submittedName>
        <fullName evidence="2">Upf0481 protein</fullName>
    </submittedName>
</protein>